<protein>
    <submittedName>
        <fullName evidence="1">Uncharacterized protein</fullName>
    </submittedName>
</protein>
<evidence type="ECO:0000313" key="2">
    <source>
        <dbReference type="Proteomes" id="UP001430804"/>
    </source>
</evidence>
<organism evidence="1 2">
    <name type="scientific">Pseudohoeflea coraliihabitans</name>
    <dbReference type="NCBI Taxonomy" id="2860393"/>
    <lineage>
        <taxon>Bacteria</taxon>
        <taxon>Pseudomonadati</taxon>
        <taxon>Pseudomonadota</taxon>
        <taxon>Alphaproteobacteria</taxon>
        <taxon>Hyphomicrobiales</taxon>
        <taxon>Rhizobiaceae</taxon>
        <taxon>Pseudohoeflea</taxon>
    </lineage>
</organism>
<dbReference type="RefSeq" id="WP_219201875.1">
    <property type="nucleotide sequence ID" value="NZ_JAHWQX010000003.1"/>
</dbReference>
<dbReference type="Proteomes" id="UP001430804">
    <property type="component" value="Unassembled WGS sequence"/>
</dbReference>
<sequence>MLREVIGQCGGRAVLLLDTITSLTMDDRGAVVITGSHGGASSGAIALKCFPGLVVFNDAGVGKDRAGIVALSMFAEHGVAAAAVDKDSARIGDAADMWASGIIAHVNGPAGAAGVRFGHSVLEAVAALDTSKL</sequence>
<keyword evidence="2" id="KW-1185">Reference proteome</keyword>
<proteinExistence type="predicted"/>
<gene>
    <name evidence="1" type="ORF">KY465_11585</name>
</gene>
<reference evidence="1" key="1">
    <citation type="submission" date="2021-07" db="EMBL/GenBank/DDBJ databases">
        <title>Pseudohoeflea marina sp. nov. a polyhydroxyalcanoate-producing bacterium.</title>
        <authorList>
            <person name="Zheng W."/>
            <person name="Yu S."/>
            <person name="Huang Y."/>
        </authorList>
    </citation>
    <scope>NUCLEOTIDE SEQUENCE</scope>
    <source>
        <strain evidence="1">DP4N28-3</strain>
    </source>
</reference>
<accession>A0ABS6WPN4</accession>
<evidence type="ECO:0000313" key="1">
    <source>
        <dbReference type="EMBL" id="MBW3097922.1"/>
    </source>
</evidence>
<dbReference type="EMBL" id="JAHWQX010000003">
    <property type="protein sequence ID" value="MBW3097922.1"/>
    <property type="molecule type" value="Genomic_DNA"/>
</dbReference>
<name>A0ABS6WPN4_9HYPH</name>
<comment type="caution">
    <text evidence="1">The sequence shown here is derived from an EMBL/GenBank/DDBJ whole genome shotgun (WGS) entry which is preliminary data.</text>
</comment>